<keyword evidence="11" id="KW-0732">Signal</keyword>
<dbReference type="Proteomes" id="UP000255529">
    <property type="component" value="Unassembled WGS sequence"/>
</dbReference>
<dbReference type="Pfam" id="PF00593">
    <property type="entry name" value="TonB_dep_Rec_b-barrel"/>
    <property type="match status" value="1"/>
</dbReference>
<evidence type="ECO:0000256" key="7">
    <source>
        <dbReference type="ARBA" id="ARBA00023237"/>
    </source>
</evidence>
<dbReference type="GO" id="GO:0009279">
    <property type="term" value="C:cell outer membrane"/>
    <property type="evidence" value="ECO:0007669"/>
    <property type="project" value="UniProtKB-SubCell"/>
</dbReference>
<feature type="domain" description="TonB-dependent receptor plug" evidence="13">
    <location>
        <begin position="68"/>
        <end position="167"/>
    </location>
</feature>
<evidence type="ECO:0000259" key="13">
    <source>
        <dbReference type="Pfam" id="PF07715"/>
    </source>
</evidence>
<keyword evidence="4 8" id="KW-0812">Transmembrane</keyword>
<feature type="signal peptide" evidence="11">
    <location>
        <begin position="1"/>
        <end position="22"/>
    </location>
</feature>
<feature type="chain" id="PRO_5016615072" evidence="11">
    <location>
        <begin position="23"/>
        <end position="747"/>
    </location>
</feature>
<name>A0A380ACH9_9GAMM</name>
<dbReference type="InterPro" id="IPR000531">
    <property type="entry name" value="Beta-barrel_TonB"/>
</dbReference>
<keyword evidence="6 8" id="KW-0472">Membrane</keyword>
<dbReference type="GO" id="GO:0015344">
    <property type="term" value="F:siderophore uptake transmembrane transporter activity"/>
    <property type="evidence" value="ECO:0007669"/>
    <property type="project" value="TreeGrafter"/>
</dbReference>
<feature type="region of interest" description="Disordered" evidence="10">
    <location>
        <begin position="44"/>
        <end position="69"/>
    </location>
</feature>
<dbReference type="Pfam" id="PF07715">
    <property type="entry name" value="Plug"/>
    <property type="match status" value="1"/>
</dbReference>
<evidence type="ECO:0000256" key="8">
    <source>
        <dbReference type="PROSITE-ProRule" id="PRU01360"/>
    </source>
</evidence>
<evidence type="ECO:0000313" key="14">
    <source>
        <dbReference type="EMBL" id="SUI77805.1"/>
    </source>
</evidence>
<keyword evidence="5 9" id="KW-0798">TonB box</keyword>
<dbReference type="PANTHER" id="PTHR30069">
    <property type="entry name" value="TONB-DEPENDENT OUTER MEMBRANE RECEPTOR"/>
    <property type="match status" value="1"/>
</dbReference>
<comment type="similarity">
    <text evidence="8 9">Belongs to the TonB-dependent receptor family.</text>
</comment>
<evidence type="ECO:0000259" key="12">
    <source>
        <dbReference type="Pfam" id="PF00593"/>
    </source>
</evidence>
<dbReference type="PROSITE" id="PS52016">
    <property type="entry name" value="TONB_DEPENDENT_REC_3"/>
    <property type="match status" value="1"/>
</dbReference>
<reference evidence="14 15" key="1">
    <citation type="submission" date="2018-06" db="EMBL/GenBank/DDBJ databases">
        <authorList>
            <consortium name="Pathogen Informatics"/>
            <person name="Doyle S."/>
        </authorList>
    </citation>
    <scope>NUCLEOTIDE SEQUENCE [LARGE SCALE GENOMIC DNA]</scope>
    <source>
        <strain evidence="14 15">NCTC11544</strain>
    </source>
</reference>
<evidence type="ECO:0000256" key="11">
    <source>
        <dbReference type="SAM" id="SignalP"/>
    </source>
</evidence>
<sequence>MKIKLIVSLIGAGIALSGAATAAQNGAEEGKGKVVFSPLNVSAAQSSSGSSEKEALEKPGAFSSRGENKNLESVDSILRSMPGTYTQIDPGQGSVSVNIRGMSGFGRVNTMVDGITQNYYGSSPSDAAHGGLPTSQFGALIDPNFIVGVDVARGNATGSAGVNALAGSANFRTIGVDDVVFSDNPFGVRTKFSVGNNGIGRSGMIAVGGKTGAFGEGGSLGAMAAISGSSITSNYKNGSGFDSEEFNVDKTYRQNPKSQLFKVDIKPDAFNSIELSARTYQNKITRRHIDSNDFYIKYHYAPFSELIDFNLTASTSRGEQKFMSDNMAGFSDSTAKNISDALDVNNTSRFSLQEVDFAFSYGGKLIRNEYKKRASGLVTDEGQAESPPVGIAGKQNIASLYSGLQLNYGIWQGNFDLNYSAYDISGYKPACDERVACFPQGASNINLKEHGFNPAVMLSAQVTPWLQPFVSYNKSMRGPNIQEVFFANSGGQSMNPFLKGETAETYQAGFNANAHDLLFKQDSFQLKAVYFESKIKNYISSQSYMVCSNRQKCNRAQTSQEEWDNADVNVAMTMYSNSYEPVRSRGVEVEAMYDAGFAYTKLSLSKEHTSQPTNQASNVFGAGDISELPELYFTLDTGVRLLDEKLTLGGLVKYTGKAVRLSPDSNVDENEQLLKEPAPHIPTVIDLYSTYQFNRNLLLKFSVQNLMDKDYSDALNKMNAMPSQSRDFSPTNTARGRTYIFGGEVRF</sequence>
<evidence type="ECO:0000256" key="1">
    <source>
        <dbReference type="ARBA" id="ARBA00004571"/>
    </source>
</evidence>
<evidence type="ECO:0000256" key="6">
    <source>
        <dbReference type="ARBA" id="ARBA00023136"/>
    </source>
</evidence>
<dbReference type="Gene3D" id="2.170.130.10">
    <property type="entry name" value="TonB-dependent receptor, plug domain"/>
    <property type="match status" value="1"/>
</dbReference>
<evidence type="ECO:0000256" key="2">
    <source>
        <dbReference type="ARBA" id="ARBA00022448"/>
    </source>
</evidence>
<dbReference type="InterPro" id="IPR037066">
    <property type="entry name" value="Plug_dom_sf"/>
</dbReference>
<dbReference type="InterPro" id="IPR036942">
    <property type="entry name" value="Beta-barrel_TonB_sf"/>
</dbReference>
<proteinExistence type="inferred from homology"/>
<evidence type="ECO:0000256" key="10">
    <source>
        <dbReference type="SAM" id="MobiDB-lite"/>
    </source>
</evidence>
<keyword evidence="14" id="KW-0675">Receptor</keyword>
<protein>
    <submittedName>
        <fullName evidence="14">Probable TonB-dependent receptor NMB1497</fullName>
    </submittedName>
</protein>
<feature type="domain" description="TonB-dependent receptor-like beta-barrel" evidence="12">
    <location>
        <begin position="241"/>
        <end position="706"/>
    </location>
</feature>
<comment type="subcellular location">
    <subcellularLocation>
        <location evidence="1 8">Cell outer membrane</location>
        <topology evidence="1 8">Multi-pass membrane protein</topology>
    </subcellularLocation>
</comment>
<dbReference type="Gene3D" id="2.40.170.20">
    <property type="entry name" value="TonB-dependent receptor, beta-barrel domain"/>
    <property type="match status" value="1"/>
</dbReference>
<dbReference type="PANTHER" id="PTHR30069:SF50">
    <property type="entry name" value="TONB-DEPENDENT RECEPTOR HI_1217-RELATED"/>
    <property type="match status" value="1"/>
</dbReference>
<evidence type="ECO:0000256" key="9">
    <source>
        <dbReference type="RuleBase" id="RU003357"/>
    </source>
</evidence>
<evidence type="ECO:0000256" key="4">
    <source>
        <dbReference type="ARBA" id="ARBA00022692"/>
    </source>
</evidence>
<dbReference type="InterPro" id="IPR039426">
    <property type="entry name" value="TonB-dep_rcpt-like"/>
</dbReference>
<accession>A0A380ACH9</accession>
<organism evidence="14 15">
    <name type="scientific">Serratia quinivorans</name>
    <dbReference type="NCBI Taxonomy" id="137545"/>
    <lineage>
        <taxon>Bacteria</taxon>
        <taxon>Pseudomonadati</taxon>
        <taxon>Pseudomonadota</taxon>
        <taxon>Gammaproteobacteria</taxon>
        <taxon>Enterobacterales</taxon>
        <taxon>Yersiniaceae</taxon>
        <taxon>Serratia</taxon>
    </lineage>
</organism>
<dbReference type="AlphaFoldDB" id="A0A380ACH9"/>
<evidence type="ECO:0000256" key="5">
    <source>
        <dbReference type="ARBA" id="ARBA00023077"/>
    </source>
</evidence>
<evidence type="ECO:0000313" key="15">
    <source>
        <dbReference type="Proteomes" id="UP000255529"/>
    </source>
</evidence>
<evidence type="ECO:0000256" key="3">
    <source>
        <dbReference type="ARBA" id="ARBA00022452"/>
    </source>
</evidence>
<keyword evidence="3 8" id="KW-1134">Transmembrane beta strand</keyword>
<dbReference type="GO" id="GO:0044718">
    <property type="term" value="P:siderophore transmembrane transport"/>
    <property type="evidence" value="ECO:0007669"/>
    <property type="project" value="TreeGrafter"/>
</dbReference>
<dbReference type="SUPFAM" id="SSF56935">
    <property type="entry name" value="Porins"/>
    <property type="match status" value="1"/>
</dbReference>
<keyword evidence="2 8" id="KW-0813">Transport</keyword>
<gene>
    <name evidence="14" type="ORF">NCTC11544_03924</name>
</gene>
<dbReference type="InterPro" id="IPR012910">
    <property type="entry name" value="Plug_dom"/>
</dbReference>
<keyword evidence="7 8" id="KW-0998">Cell outer membrane</keyword>
<dbReference type="EMBL" id="UGYN01000002">
    <property type="protein sequence ID" value="SUI77805.1"/>
    <property type="molecule type" value="Genomic_DNA"/>
</dbReference>